<protein>
    <submittedName>
        <fullName evidence="1">Uncharacterized protein</fullName>
    </submittedName>
</protein>
<gene>
    <name evidence="1" type="ORF">ALTATR162_LOCUS9726</name>
</gene>
<dbReference type="AlphaFoldDB" id="A0A8J2I8H0"/>
<organism evidence="1 2">
    <name type="scientific">Alternaria atra</name>
    <dbReference type="NCBI Taxonomy" id="119953"/>
    <lineage>
        <taxon>Eukaryota</taxon>
        <taxon>Fungi</taxon>
        <taxon>Dikarya</taxon>
        <taxon>Ascomycota</taxon>
        <taxon>Pezizomycotina</taxon>
        <taxon>Dothideomycetes</taxon>
        <taxon>Pleosporomycetidae</taxon>
        <taxon>Pleosporales</taxon>
        <taxon>Pleosporineae</taxon>
        <taxon>Pleosporaceae</taxon>
        <taxon>Alternaria</taxon>
        <taxon>Alternaria sect. Ulocladioides</taxon>
    </lineage>
</organism>
<dbReference type="Proteomes" id="UP000676310">
    <property type="component" value="Unassembled WGS sequence"/>
</dbReference>
<keyword evidence="2" id="KW-1185">Reference proteome</keyword>
<comment type="caution">
    <text evidence="1">The sequence shown here is derived from an EMBL/GenBank/DDBJ whole genome shotgun (WGS) entry which is preliminary data.</text>
</comment>
<evidence type="ECO:0000313" key="2">
    <source>
        <dbReference type="Proteomes" id="UP000676310"/>
    </source>
</evidence>
<proteinExistence type="predicted"/>
<dbReference type="RefSeq" id="XP_043173295.1">
    <property type="nucleotide sequence ID" value="XM_043317360.1"/>
</dbReference>
<reference evidence="1" key="1">
    <citation type="submission" date="2021-05" db="EMBL/GenBank/DDBJ databases">
        <authorList>
            <person name="Stam R."/>
        </authorList>
    </citation>
    <scope>NUCLEOTIDE SEQUENCE</scope>
    <source>
        <strain evidence="1">CS162</strain>
    </source>
</reference>
<evidence type="ECO:0000313" key="1">
    <source>
        <dbReference type="EMBL" id="CAG5181366.1"/>
    </source>
</evidence>
<sequence length="101" mass="10673">MSRALRRSVKANRLGPVAVAVNHAHTTLKRPHVPSCLYHCSILQLKATPDTLVDMHPMDRFLAAPSSYHPAIFTEAFTAGTAAADGCTCVSTSPGILASSS</sequence>
<accession>A0A8J2I8H0</accession>
<dbReference type="OrthoDB" id="3797219at2759"/>
<dbReference type="GeneID" id="67021979"/>
<name>A0A8J2I8H0_9PLEO</name>
<dbReference type="EMBL" id="CAJRGZ010000025">
    <property type="protein sequence ID" value="CAG5181366.1"/>
    <property type="molecule type" value="Genomic_DNA"/>
</dbReference>